<dbReference type="Proteomes" id="UP000689129">
    <property type="component" value="Unassembled WGS sequence"/>
</dbReference>
<dbReference type="PANTHER" id="PTHR11271:SF6">
    <property type="entry name" value="GUANINE DEAMINASE"/>
    <property type="match status" value="1"/>
</dbReference>
<evidence type="ECO:0000256" key="6">
    <source>
        <dbReference type="ARBA" id="ARBA00022801"/>
    </source>
</evidence>
<keyword evidence="7" id="KW-0862">Zinc</keyword>
<dbReference type="GO" id="GO:0046098">
    <property type="term" value="P:guanine metabolic process"/>
    <property type="evidence" value="ECO:0007669"/>
    <property type="project" value="TreeGrafter"/>
</dbReference>
<keyword evidence="5" id="KW-0479">Metal-binding</keyword>
<evidence type="ECO:0000256" key="3">
    <source>
        <dbReference type="ARBA" id="ARBA00006745"/>
    </source>
</evidence>
<reference evidence="13" key="1">
    <citation type="journal article" date="2021" name="Mol. Plant Pathol.">
        <title>A 20-kb lineage-specific genomic region tames virulence in pathogenic amphidiploid Verticillium longisporum.</title>
        <authorList>
            <person name="Harting R."/>
            <person name="Starke J."/>
            <person name="Kusch H."/>
            <person name="Poggeler S."/>
            <person name="Maurus I."/>
            <person name="Schluter R."/>
            <person name="Landesfeind M."/>
            <person name="Bulla I."/>
            <person name="Nowrousian M."/>
            <person name="de Jonge R."/>
            <person name="Stahlhut G."/>
            <person name="Hoff K.J."/>
            <person name="Asshauer K.P."/>
            <person name="Thurmer A."/>
            <person name="Stanke M."/>
            <person name="Daniel R."/>
            <person name="Morgenstern B."/>
            <person name="Thomma B.P.H.J."/>
            <person name="Kronstad J.W."/>
            <person name="Braus-Stromeyer S.A."/>
            <person name="Braus G.H."/>
        </authorList>
    </citation>
    <scope>NUCLEOTIDE SEQUENCE</scope>
    <source>
        <strain evidence="13">Vl32</strain>
    </source>
</reference>
<dbReference type="OrthoDB" id="194468at2759"/>
<comment type="cofactor">
    <cofactor evidence="1">
        <name>Zn(2+)</name>
        <dbReference type="ChEBI" id="CHEBI:29105"/>
    </cofactor>
</comment>
<gene>
    <name evidence="13" type="ORF">HYQ45_014830</name>
</gene>
<evidence type="ECO:0000256" key="10">
    <source>
        <dbReference type="ARBA" id="ARBA00069860"/>
    </source>
</evidence>
<name>A0A8I2Z9A5_VERLO</name>
<evidence type="ECO:0000256" key="5">
    <source>
        <dbReference type="ARBA" id="ARBA00022723"/>
    </source>
</evidence>
<keyword evidence="6" id="KW-0378">Hydrolase</keyword>
<evidence type="ECO:0000259" key="12">
    <source>
        <dbReference type="Pfam" id="PF01979"/>
    </source>
</evidence>
<evidence type="ECO:0000256" key="2">
    <source>
        <dbReference type="ARBA" id="ARBA00004984"/>
    </source>
</evidence>
<comment type="catalytic activity">
    <reaction evidence="8">
        <text>guanine + H2O + H(+) = xanthine + NH4(+)</text>
        <dbReference type="Rhea" id="RHEA:14665"/>
        <dbReference type="ChEBI" id="CHEBI:15377"/>
        <dbReference type="ChEBI" id="CHEBI:15378"/>
        <dbReference type="ChEBI" id="CHEBI:16235"/>
        <dbReference type="ChEBI" id="CHEBI:17712"/>
        <dbReference type="ChEBI" id="CHEBI:28938"/>
        <dbReference type="EC" id="3.5.4.3"/>
    </reaction>
</comment>
<comment type="similarity">
    <text evidence="3">Belongs to the metallo-dependent hydrolases superfamily. ATZ/TRZ family.</text>
</comment>
<evidence type="ECO:0000313" key="14">
    <source>
        <dbReference type="Proteomes" id="UP000689129"/>
    </source>
</evidence>
<dbReference type="AlphaFoldDB" id="A0A8I2Z9A5"/>
<protein>
    <recommendedName>
        <fullName evidence="10">Probable guanine deaminase</fullName>
        <ecNumber evidence="4">3.5.4.3</ecNumber>
    </recommendedName>
    <alternativeName>
        <fullName evidence="11">Guanine aminohydrolase</fullName>
    </alternativeName>
</protein>
<evidence type="ECO:0000256" key="4">
    <source>
        <dbReference type="ARBA" id="ARBA00012781"/>
    </source>
</evidence>
<dbReference type="InterPro" id="IPR006680">
    <property type="entry name" value="Amidohydro-rel"/>
</dbReference>
<evidence type="ECO:0000256" key="1">
    <source>
        <dbReference type="ARBA" id="ARBA00001947"/>
    </source>
</evidence>
<sequence>MGEAINDAHVKAEAYLASNKLFLGTFIHSRSRESLEYLHNTAVCVDRFGTIVAVEPYCNLDRARTELFPRLEWDESLVTVTTASPGQFFFPGFIDTHVHASQYPNVGIFGKSTLLDWLNTYTFPLESSLKDLSKARRVYTACVRRTLAHGTTTSAYYATVDVAATNLLADICLDIGQRAFIGRVCMDHKDMCPSYYRDESAEASLQATEASIAHIRAIDPSYDLVTPVLTPRFAPSCTSDAMHGLAALHRDTGLPIQTHISENEGEIALVKSMFPDSASYAAVYDDHGLLTKRTILAHAVHLTEEEADLVAARGSGVSHCPASNSALTSGAARVRWLWEKGVEVGLGTDMSGGYSPSILEAARQSSLVSRHVAMGLPDGAEKERAKLTAEEALFLGTRGGAKILGLESAVGGFEVGKQYDAQLVGLGAVDDVGGREGEVAVASLVRGDEGNVDIFGWETWEEKMAKWLFNGDDRNTKKVWVRGRLVHDRSPA</sequence>
<comment type="caution">
    <text evidence="13">The sequence shown here is derived from an EMBL/GenBank/DDBJ whole genome shotgun (WGS) entry which is preliminary data.</text>
</comment>
<comment type="pathway">
    <text evidence="2">Purine metabolism; guanine degradation; xanthine from guanine: step 1/1.</text>
</comment>
<evidence type="ECO:0000256" key="8">
    <source>
        <dbReference type="ARBA" id="ARBA00051148"/>
    </source>
</evidence>
<evidence type="ECO:0000256" key="9">
    <source>
        <dbReference type="ARBA" id="ARBA00056079"/>
    </source>
</evidence>
<organism evidence="13 14">
    <name type="scientific">Verticillium longisporum</name>
    <name type="common">Verticillium dahliae var. longisporum</name>
    <dbReference type="NCBI Taxonomy" id="100787"/>
    <lineage>
        <taxon>Eukaryota</taxon>
        <taxon>Fungi</taxon>
        <taxon>Dikarya</taxon>
        <taxon>Ascomycota</taxon>
        <taxon>Pezizomycotina</taxon>
        <taxon>Sordariomycetes</taxon>
        <taxon>Hypocreomycetidae</taxon>
        <taxon>Glomerellales</taxon>
        <taxon>Plectosphaerellaceae</taxon>
        <taxon>Verticillium</taxon>
    </lineage>
</organism>
<dbReference type="FunFam" id="3.20.20.140:FF:000022">
    <property type="entry name" value="Guanine deaminase"/>
    <property type="match status" value="1"/>
</dbReference>
<evidence type="ECO:0000313" key="13">
    <source>
        <dbReference type="EMBL" id="KAG7119766.1"/>
    </source>
</evidence>
<dbReference type="Pfam" id="PF01979">
    <property type="entry name" value="Amidohydro_1"/>
    <property type="match status" value="1"/>
</dbReference>
<dbReference type="PANTHER" id="PTHR11271">
    <property type="entry name" value="GUANINE DEAMINASE"/>
    <property type="match status" value="1"/>
</dbReference>
<comment type="function">
    <text evidence="9">Catalyzes the hydrolytic deamination of guanine, producing xanthine and ammonia.</text>
</comment>
<dbReference type="EC" id="3.5.4.3" evidence="4"/>
<evidence type="ECO:0000256" key="7">
    <source>
        <dbReference type="ARBA" id="ARBA00022833"/>
    </source>
</evidence>
<dbReference type="GO" id="GO:0005829">
    <property type="term" value="C:cytosol"/>
    <property type="evidence" value="ECO:0007669"/>
    <property type="project" value="TreeGrafter"/>
</dbReference>
<evidence type="ECO:0000256" key="11">
    <source>
        <dbReference type="ARBA" id="ARBA00083147"/>
    </source>
</evidence>
<dbReference type="EMBL" id="JAEMWZ010000388">
    <property type="protein sequence ID" value="KAG7119766.1"/>
    <property type="molecule type" value="Genomic_DNA"/>
</dbReference>
<dbReference type="GO" id="GO:0008270">
    <property type="term" value="F:zinc ion binding"/>
    <property type="evidence" value="ECO:0007669"/>
    <property type="project" value="TreeGrafter"/>
</dbReference>
<dbReference type="GO" id="GO:0008892">
    <property type="term" value="F:guanine deaminase activity"/>
    <property type="evidence" value="ECO:0007669"/>
    <property type="project" value="UniProtKB-EC"/>
</dbReference>
<proteinExistence type="inferred from homology"/>
<accession>A0A8I2Z9A5</accession>
<dbReference type="InterPro" id="IPR051607">
    <property type="entry name" value="Metallo-dep_hydrolases"/>
</dbReference>
<feature type="domain" description="Amidohydrolase-related" evidence="12">
    <location>
        <begin position="90"/>
        <end position="486"/>
    </location>
</feature>